<evidence type="ECO:0000313" key="3">
    <source>
        <dbReference type="Proteomes" id="UP000053593"/>
    </source>
</evidence>
<protein>
    <submittedName>
        <fullName evidence="2">Uncharacterized protein</fullName>
    </submittedName>
</protein>
<dbReference type="HOGENOM" id="CLU_015635_0_0_1"/>
<dbReference type="AlphaFoldDB" id="A0A0D0C2X4"/>
<accession>A0A0D0C2X4</accession>
<keyword evidence="3" id="KW-1185">Reference proteome</keyword>
<name>A0A0D0C2X4_9AGAR</name>
<feature type="region of interest" description="Disordered" evidence="1">
    <location>
        <begin position="417"/>
        <end position="455"/>
    </location>
</feature>
<proteinExistence type="predicted"/>
<feature type="compositionally biased region" description="Acidic residues" evidence="1">
    <location>
        <begin position="168"/>
        <end position="186"/>
    </location>
</feature>
<sequence length="722" mass="80272">MAASKPASAHRYTFPPFPSAPEGVTITPFREYKELGLKIQNDNEDGPEVDGLDIPTVPLQAHEGDFCKTSARTVKSAPSASISVASSAPRSWIDVWEEQGRQPSGVRYNPMEHRTERFHEATRRFNTGRTWPKDKHVREQWDQWQIFIGILNILPVWRPAQEQKESENLDVMDDDDFEDDPVEEPSVESMTGNNREVTMSTEGSERSQYPKKNRRITRPPYDRYDKLPVEIQSSDEIPELLEQSRGEKADRTIEFLSNPERGVQVYLSSYMRKQGFHYEDRNLTLLPRLIRFYIQFLLTEGVFETEKDDTEASLRRALLILDLADVELPLTSQITKRLPWNDMLSLGGDSLFEVSAKERELWNETWREKHPELVIGGNISAVDAEVSSTAAATKASTPVQGDFKSLELDVNVPVPEQDADNLETPVQGEPKTIDKPGSAIGSDEGISLHDDSGSPTAGTVTWGSLGDFETGDTLGGWGSVESDAASDDPWAANDAAEWVIDDKTLFPILGATALPLTHTSGIVEWSMRKIQSIIPPDDSAFKFGGNDTIGPGPSAEAVEADLSSRLSKVVLEPWLDWESRTEESEGAVPQIKGVSRGRVVVHNRDGGEARVLYENGADERSNGFAAPDDETKTLPAAHDPLKHSITVLVEPDSAKLLRKGMGLGGTWVQIARMTDLKSEELKEKLEMMDDKENVNVGNGNGQRFWYLSNLLVVLPSYHAASY</sequence>
<evidence type="ECO:0000256" key="1">
    <source>
        <dbReference type="SAM" id="MobiDB-lite"/>
    </source>
</evidence>
<reference evidence="2 3" key="1">
    <citation type="submission" date="2014-04" db="EMBL/GenBank/DDBJ databases">
        <title>Evolutionary Origins and Diversification of the Mycorrhizal Mutualists.</title>
        <authorList>
            <consortium name="DOE Joint Genome Institute"/>
            <consortium name="Mycorrhizal Genomics Consortium"/>
            <person name="Kohler A."/>
            <person name="Kuo A."/>
            <person name="Nagy L.G."/>
            <person name="Floudas D."/>
            <person name="Copeland A."/>
            <person name="Barry K.W."/>
            <person name="Cichocki N."/>
            <person name="Veneault-Fourrey C."/>
            <person name="LaButti K."/>
            <person name="Lindquist E.A."/>
            <person name="Lipzen A."/>
            <person name="Lundell T."/>
            <person name="Morin E."/>
            <person name="Murat C."/>
            <person name="Riley R."/>
            <person name="Ohm R."/>
            <person name="Sun H."/>
            <person name="Tunlid A."/>
            <person name="Henrissat B."/>
            <person name="Grigoriev I.V."/>
            <person name="Hibbett D.S."/>
            <person name="Martin F."/>
        </authorList>
    </citation>
    <scope>NUCLEOTIDE SEQUENCE [LARGE SCALE GENOMIC DNA]</scope>
    <source>
        <strain evidence="2 3">FD-317 M1</strain>
    </source>
</reference>
<dbReference type="OrthoDB" id="435402at2759"/>
<feature type="region of interest" description="Disordered" evidence="1">
    <location>
        <begin position="164"/>
        <end position="218"/>
    </location>
</feature>
<organism evidence="2 3">
    <name type="scientific">Collybiopsis luxurians FD-317 M1</name>
    <dbReference type="NCBI Taxonomy" id="944289"/>
    <lineage>
        <taxon>Eukaryota</taxon>
        <taxon>Fungi</taxon>
        <taxon>Dikarya</taxon>
        <taxon>Basidiomycota</taxon>
        <taxon>Agaricomycotina</taxon>
        <taxon>Agaricomycetes</taxon>
        <taxon>Agaricomycetidae</taxon>
        <taxon>Agaricales</taxon>
        <taxon>Marasmiineae</taxon>
        <taxon>Omphalotaceae</taxon>
        <taxon>Collybiopsis</taxon>
        <taxon>Collybiopsis luxurians</taxon>
    </lineage>
</organism>
<gene>
    <name evidence="2" type="ORF">GYMLUDRAFT_41903</name>
</gene>
<dbReference type="EMBL" id="KN834767">
    <property type="protein sequence ID" value="KIK62456.1"/>
    <property type="molecule type" value="Genomic_DNA"/>
</dbReference>
<feature type="compositionally biased region" description="Polar residues" evidence="1">
    <location>
        <begin position="190"/>
        <end position="202"/>
    </location>
</feature>
<dbReference type="Proteomes" id="UP000053593">
    <property type="component" value="Unassembled WGS sequence"/>
</dbReference>
<evidence type="ECO:0000313" key="2">
    <source>
        <dbReference type="EMBL" id="KIK62456.1"/>
    </source>
</evidence>